<feature type="domain" description="DUF6935" evidence="1">
    <location>
        <begin position="58"/>
        <end position="231"/>
    </location>
</feature>
<feature type="domain" description="DUF6935" evidence="1">
    <location>
        <begin position="793"/>
        <end position="980"/>
    </location>
</feature>
<feature type="domain" description="DUF6935" evidence="1">
    <location>
        <begin position="545"/>
        <end position="736"/>
    </location>
</feature>
<accession>A0A1Y1VUR7</accession>
<dbReference type="OrthoDB" id="10368336at2759"/>
<sequence>MSMITNDIKYLVTPTVSNEWESRYDTKLENGKEKITEEKIQKFIVRWTMRNTEGEYYLPNTAEQLSWIDRSDDNTGRFLVAALFFCTLITYTPSNEKNFDEMMKVLVDSPTAKKYNKNYSPFSSQNFKLNLRKRNDGIEKYKYLGKAYFKGASPKNQYTPEYPPSVVLEDDKHQEKSNSYGGTELIIYKVKINFAGADSERRLSVYKDKEDGQWYIYGDSFMGFVVDIKRPCISFEEALPFFKKVVYTYNEQPIVNLTEIRRRNTQDSNNYYNDFEKPLMQAQVIFTNINNENIFPDTADKLAKIDRSGPYGDLRNDKGRFITVAAYFAALKTWTPEKANEVNKMMTLLCESPTSKVLDRQVFNAFDKSFMKDNLSKSLIKNTPKYKYLGNSYFDGATPYNEYQPRMSLSVTLEDYVYDGVWSNDYQTTIYRIVSRFEGADNARSISVYQDPFDCQWYIHGDSYKAFISDVKNPILSEQSVVEMYKKKYNCYAKEISYNGADQPSINVQEVDRQYSQKDNEGRIMNYPVKIPQAYVTFNNNGKEVLPQNLNDLKKIYRGGDYELAKTGIIKNDKFNNLGRFTTVATYIAALKKINKNNPKEAYDMIEYLCTSPTSCALGSSVFNNHSQKFIKDNVIDKEIIPNHPKYEYLGNSYFNGANRYNNYTPKLPLTVIIEDYVYDGNWSDNYNTYIYTMVLRFYGSDTPRHINIYQDQYDHQWYIFSDSWKSLCVDIKKPMIQPTTPPKYSYYSYNPMDQPIINSEEVDGRYVVYNEKTGEEEIKYGKFVQKRISFPNNLPYNASDLYKISRQGPPVIKDNQYRNVSNLDMDNGRFLVAALYVATLNAWTPNTANEVDAMMKILCESPTSQALGSEIYNNHSSQAMRMSMNQNEKYKYLGPSYMEGATPCNGYKMIEPKTIIVKDYVYDGSWSDNYESKIYTMVVQSGGADTPRLLKVYQDPFDFEWYIFSDSWKSLMLDIRKPMLNLPINPRNDYNINEQPNIISEEIDGKYVVYNERTGQNEIRNGKFIQKRITFQNKLPSRASEIFKISRQGPPVQKDNQNRNISNLDMDNGRFLVAALYIATLKAWTPNTASEVDAMMKILCESPTSKALGTEVYNNHGKQAMKISMQQNQKYEYLGSSYLDGTSPENNYKTNGTTITIKDYAYDGIWSNNYESKIYTVVVQSSGADNPRLLKVYQDPFDYEWYIFSDSWKSLILDIRKPQN</sequence>
<evidence type="ECO:0000313" key="3">
    <source>
        <dbReference type="Proteomes" id="UP000193944"/>
    </source>
</evidence>
<dbReference type="InterPro" id="IPR053907">
    <property type="entry name" value="DUF6935"/>
</dbReference>
<dbReference type="EMBL" id="MCFG01000483">
    <property type="protein sequence ID" value="ORX65031.1"/>
    <property type="molecule type" value="Genomic_DNA"/>
</dbReference>
<reference evidence="2 3" key="1">
    <citation type="submission" date="2016-08" db="EMBL/GenBank/DDBJ databases">
        <title>A Parts List for Fungal Cellulosomes Revealed by Comparative Genomics.</title>
        <authorList>
            <consortium name="DOE Joint Genome Institute"/>
            <person name="Haitjema C.H."/>
            <person name="Gilmore S.P."/>
            <person name="Henske J.K."/>
            <person name="Solomon K.V."/>
            <person name="De Groot R."/>
            <person name="Kuo A."/>
            <person name="Mondo S.J."/>
            <person name="Salamov A.A."/>
            <person name="Labutti K."/>
            <person name="Zhao Z."/>
            <person name="Chiniquy J."/>
            <person name="Barry K."/>
            <person name="Brewer H.M."/>
            <person name="Purvine S.O."/>
            <person name="Wright A.T."/>
            <person name="Boxma B."/>
            <person name="Van Alen T."/>
            <person name="Hackstein J.H."/>
            <person name="Baker S.E."/>
            <person name="Grigoriev I.V."/>
            <person name="O'Malley M.A."/>
        </authorList>
    </citation>
    <scope>NUCLEOTIDE SEQUENCE [LARGE SCALE GENOMIC DNA]</scope>
    <source>
        <strain evidence="2 3">S4</strain>
    </source>
</reference>
<name>A0A1Y1VUR7_9FUNG</name>
<evidence type="ECO:0000313" key="2">
    <source>
        <dbReference type="EMBL" id="ORX65031.1"/>
    </source>
</evidence>
<evidence type="ECO:0000259" key="1">
    <source>
        <dbReference type="Pfam" id="PF22043"/>
    </source>
</evidence>
<comment type="caution">
    <text evidence="2">The sequence shown here is derived from an EMBL/GenBank/DDBJ whole genome shotgun (WGS) entry which is preliminary data.</text>
</comment>
<dbReference type="Proteomes" id="UP000193944">
    <property type="component" value="Unassembled WGS sequence"/>
</dbReference>
<protein>
    <recommendedName>
        <fullName evidence="1">DUF6935 domain-containing protein</fullName>
    </recommendedName>
</protein>
<dbReference type="AlphaFoldDB" id="A0A1Y1VUR7"/>
<dbReference type="Pfam" id="PF22043">
    <property type="entry name" value="DUF6935"/>
    <property type="match status" value="5"/>
</dbReference>
<keyword evidence="3" id="KW-1185">Reference proteome</keyword>
<organism evidence="2 3">
    <name type="scientific">Anaeromyces robustus</name>
    <dbReference type="NCBI Taxonomy" id="1754192"/>
    <lineage>
        <taxon>Eukaryota</taxon>
        <taxon>Fungi</taxon>
        <taxon>Fungi incertae sedis</taxon>
        <taxon>Chytridiomycota</taxon>
        <taxon>Chytridiomycota incertae sedis</taxon>
        <taxon>Neocallimastigomycetes</taxon>
        <taxon>Neocallimastigales</taxon>
        <taxon>Neocallimastigaceae</taxon>
        <taxon>Anaeromyces</taxon>
    </lineage>
</organism>
<reference evidence="2 3" key="2">
    <citation type="submission" date="2016-08" db="EMBL/GenBank/DDBJ databases">
        <title>Pervasive Adenine N6-methylation of Active Genes in Fungi.</title>
        <authorList>
            <consortium name="DOE Joint Genome Institute"/>
            <person name="Mondo S.J."/>
            <person name="Dannebaum R.O."/>
            <person name="Kuo R.C."/>
            <person name="Labutti K."/>
            <person name="Haridas S."/>
            <person name="Kuo A."/>
            <person name="Salamov A."/>
            <person name="Ahrendt S.R."/>
            <person name="Lipzen A."/>
            <person name="Sullivan W."/>
            <person name="Andreopoulos W.B."/>
            <person name="Clum A."/>
            <person name="Lindquist E."/>
            <person name="Daum C."/>
            <person name="Ramamoorthy G.K."/>
            <person name="Gryganskyi A."/>
            <person name="Culley D."/>
            <person name="Magnuson J.K."/>
            <person name="James T.Y."/>
            <person name="O'Malley M.A."/>
            <person name="Stajich J.E."/>
            <person name="Spatafora J.W."/>
            <person name="Visel A."/>
            <person name="Grigoriev I.V."/>
        </authorList>
    </citation>
    <scope>NUCLEOTIDE SEQUENCE [LARGE SCALE GENOMIC DNA]</scope>
    <source>
        <strain evidence="2 3">S4</strain>
    </source>
</reference>
<feature type="domain" description="DUF6935" evidence="1">
    <location>
        <begin position="294"/>
        <end position="474"/>
    </location>
</feature>
<gene>
    <name evidence="2" type="ORF">BCR32DRAFT_272871</name>
</gene>
<proteinExistence type="predicted"/>
<feature type="domain" description="DUF6935" evidence="1">
    <location>
        <begin position="1034"/>
        <end position="1220"/>
    </location>
</feature>